<dbReference type="WBParaSite" id="ES5_v2.g26806.t1">
    <property type="protein sequence ID" value="ES5_v2.g26806.t1"/>
    <property type="gene ID" value="ES5_v2.g26806"/>
</dbReference>
<protein>
    <submittedName>
        <fullName evidence="2">Uncharacterized protein</fullName>
    </submittedName>
</protein>
<proteinExistence type="predicted"/>
<sequence>MVLCTTFIELIPFIGTQVLFMLTGILLQQYIGSYAFTASTINITLSAGIYYNAFKKCDVKNVTKITELSKTQVNQ</sequence>
<evidence type="ECO:0000313" key="1">
    <source>
        <dbReference type="Proteomes" id="UP000887579"/>
    </source>
</evidence>
<name>A0AC34GB52_9BILA</name>
<evidence type="ECO:0000313" key="2">
    <source>
        <dbReference type="WBParaSite" id="ES5_v2.g26806.t1"/>
    </source>
</evidence>
<organism evidence="1 2">
    <name type="scientific">Panagrolaimus sp. ES5</name>
    <dbReference type="NCBI Taxonomy" id="591445"/>
    <lineage>
        <taxon>Eukaryota</taxon>
        <taxon>Metazoa</taxon>
        <taxon>Ecdysozoa</taxon>
        <taxon>Nematoda</taxon>
        <taxon>Chromadorea</taxon>
        <taxon>Rhabditida</taxon>
        <taxon>Tylenchina</taxon>
        <taxon>Panagrolaimomorpha</taxon>
        <taxon>Panagrolaimoidea</taxon>
        <taxon>Panagrolaimidae</taxon>
        <taxon>Panagrolaimus</taxon>
    </lineage>
</organism>
<dbReference type="Proteomes" id="UP000887579">
    <property type="component" value="Unplaced"/>
</dbReference>
<accession>A0AC34GB52</accession>
<reference evidence="2" key="1">
    <citation type="submission" date="2022-11" db="UniProtKB">
        <authorList>
            <consortium name="WormBaseParasite"/>
        </authorList>
    </citation>
    <scope>IDENTIFICATION</scope>
</reference>